<keyword evidence="1" id="KW-1133">Transmembrane helix</keyword>
<keyword evidence="1" id="KW-0472">Membrane</keyword>
<name>A0A0L8G687_OCTBM</name>
<sequence>MLSYDLKMTLKGLVLYYLVDALICLSHPYCNENHFMQVICGSCKYFYCQLMLSGFVYANYLLNRFLMSFLVIYLLLILQLSMTKKTIWSSTLMSSLMMKVLCCCNNNMMKAAKKKCKDD</sequence>
<keyword evidence="1" id="KW-0812">Transmembrane</keyword>
<feature type="transmembrane region" description="Helical" evidence="1">
    <location>
        <begin position="12"/>
        <end position="29"/>
    </location>
</feature>
<protein>
    <submittedName>
        <fullName evidence="2">Uncharacterized protein</fullName>
    </submittedName>
</protein>
<evidence type="ECO:0000313" key="2">
    <source>
        <dbReference type="EMBL" id="KOF72344.1"/>
    </source>
</evidence>
<dbReference type="EMBL" id="KQ423703">
    <property type="protein sequence ID" value="KOF72344.1"/>
    <property type="molecule type" value="Genomic_DNA"/>
</dbReference>
<feature type="transmembrane region" description="Helical" evidence="1">
    <location>
        <begin position="65"/>
        <end position="81"/>
    </location>
</feature>
<organism evidence="2">
    <name type="scientific">Octopus bimaculoides</name>
    <name type="common">California two-spotted octopus</name>
    <dbReference type="NCBI Taxonomy" id="37653"/>
    <lineage>
        <taxon>Eukaryota</taxon>
        <taxon>Metazoa</taxon>
        <taxon>Spiralia</taxon>
        <taxon>Lophotrochozoa</taxon>
        <taxon>Mollusca</taxon>
        <taxon>Cephalopoda</taxon>
        <taxon>Coleoidea</taxon>
        <taxon>Octopodiformes</taxon>
        <taxon>Octopoda</taxon>
        <taxon>Incirrata</taxon>
        <taxon>Octopodidae</taxon>
        <taxon>Octopus</taxon>
    </lineage>
</organism>
<dbReference type="AlphaFoldDB" id="A0A0L8G687"/>
<evidence type="ECO:0000256" key="1">
    <source>
        <dbReference type="SAM" id="Phobius"/>
    </source>
</evidence>
<gene>
    <name evidence="2" type="ORF">OCBIM_22039570mg</name>
</gene>
<accession>A0A0L8G687</accession>
<reference evidence="2" key="1">
    <citation type="submission" date="2015-07" db="EMBL/GenBank/DDBJ databases">
        <title>MeaNS - Measles Nucleotide Surveillance Program.</title>
        <authorList>
            <person name="Tran T."/>
            <person name="Druce J."/>
        </authorList>
    </citation>
    <scope>NUCLEOTIDE SEQUENCE</scope>
    <source>
        <strain evidence="2">UCB-OBI-ISO-001</strain>
        <tissue evidence="2">Gonad</tissue>
    </source>
</reference>
<proteinExistence type="predicted"/>